<dbReference type="AlphaFoldDB" id="A0A1W1ZQ48"/>
<protein>
    <submittedName>
        <fullName evidence="2">Sporulation protein YunB</fullName>
    </submittedName>
</protein>
<dbReference type="EMBL" id="FWXW01000002">
    <property type="protein sequence ID" value="SMC50670.1"/>
    <property type="molecule type" value="Genomic_DNA"/>
</dbReference>
<organism evidence="2 3">
    <name type="scientific">Papillibacter cinnamivorans DSM 12816</name>
    <dbReference type="NCBI Taxonomy" id="1122930"/>
    <lineage>
        <taxon>Bacteria</taxon>
        <taxon>Bacillati</taxon>
        <taxon>Bacillota</taxon>
        <taxon>Clostridia</taxon>
        <taxon>Eubacteriales</taxon>
        <taxon>Oscillospiraceae</taxon>
        <taxon>Papillibacter</taxon>
    </lineage>
</organism>
<dbReference type="Proteomes" id="UP000192790">
    <property type="component" value="Unassembled WGS sequence"/>
</dbReference>
<evidence type="ECO:0000313" key="3">
    <source>
        <dbReference type="Proteomes" id="UP000192790"/>
    </source>
</evidence>
<gene>
    <name evidence="2" type="ORF">SAMN02745168_1296</name>
</gene>
<dbReference type="InterPro" id="IPR014197">
    <property type="entry name" value="Sporulation_prot_YunB"/>
</dbReference>
<dbReference type="Pfam" id="PF09560">
    <property type="entry name" value="Spore_YunB"/>
    <property type="match status" value="1"/>
</dbReference>
<reference evidence="2 3" key="1">
    <citation type="submission" date="2017-04" db="EMBL/GenBank/DDBJ databases">
        <authorList>
            <person name="Afonso C.L."/>
            <person name="Miller P.J."/>
            <person name="Scott M.A."/>
            <person name="Spackman E."/>
            <person name="Goraichik I."/>
            <person name="Dimitrov K.M."/>
            <person name="Suarez D.L."/>
            <person name="Swayne D.E."/>
        </authorList>
    </citation>
    <scope>NUCLEOTIDE SEQUENCE [LARGE SCALE GENOMIC DNA]</scope>
    <source>
        <strain evidence="2 3">DSM 12816</strain>
    </source>
</reference>
<sequence>MRRTDLYRRMRLYSARRRSGRGGGALFFLFLAAGAILVLLAAGIYLKPLLSNMAVAKVSNSVTRAINETVTDELNEGEISYEKLISFEKDSDGKITALRSNMAEINRLQSGIVIALVERISETNTADLNIPIGNLTGISLLSGRGFRIPVRILSVSSATASFANQFTSAGINQTRHQIILNIKVQISILVPGFSTSATVEQQMNVAETVIVGSVPESYTFFSGVEDAQQAIEDYFNLQ</sequence>
<feature type="transmembrane region" description="Helical" evidence="1">
    <location>
        <begin position="21"/>
        <end position="46"/>
    </location>
</feature>
<keyword evidence="1" id="KW-0812">Transmembrane</keyword>
<evidence type="ECO:0000313" key="2">
    <source>
        <dbReference type="EMBL" id="SMC50670.1"/>
    </source>
</evidence>
<keyword evidence="1" id="KW-0472">Membrane</keyword>
<name>A0A1W1ZQ48_9FIRM</name>
<evidence type="ECO:0000256" key="1">
    <source>
        <dbReference type="SAM" id="Phobius"/>
    </source>
</evidence>
<keyword evidence="3" id="KW-1185">Reference proteome</keyword>
<keyword evidence="1" id="KW-1133">Transmembrane helix</keyword>
<dbReference type="NCBIfam" id="TIGR02832">
    <property type="entry name" value="spo_yunB"/>
    <property type="match status" value="1"/>
</dbReference>
<accession>A0A1W1ZQ48</accession>
<dbReference type="PIRSF" id="PIRSF021383">
    <property type="entry name" value="YunB"/>
    <property type="match status" value="1"/>
</dbReference>
<proteinExistence type="predicted"/>
<dbReference type="STRING" id="1122930.SAMN02745168_1296"/>
<dbReference type="RefSeq" id="WP_143806881.1">
    <property type="nucleotide sequence ID" value="NZ_FWXW01000002.1"/>
</dbReference>